<dbReference type="RefSeq" id="YP_010790733.1">
    <property type="nucleotide sequence ID" value="NC_075453.1"/>
</dbReference>
<dbReference type="Proteomes" id="UP000317189">
    <property type="component" value="Segment"/>
</dbReference>
<organism evidence="1 2">
    <name type="scientific">Eidolon helvum adenovirus</name>
    <dbReference type="NCBI Taxonomy" id="2039267"/>
    <lineage>
        <taxon>Viruses</taxon>
        <taxon>Varidnaviria</taxon>
        <taxon>Bamfordvirae</taxon>
        <taxon>Preplasmiviricota</taxon>
        <taxon>Polisuviricotina</taxon>
        <taxon>Pharingeaviricetes</taxon>
        <taxon>Rowavirales</taxon>
        <taxon>Adenoviridae</taxon>
        <taxon>Mastadenovirus</taxon>
    </lineage>
</organism>
<name>A0A348FKI1_9ADEN</name>
<proteinExistence type="predicted"/>
<reference evidence="1 2" key="1">
    <citation type="journal article" date="2017" name="Viruses">
        <title>Characterization of a Novel Bat Adenovirus Isolated from Straw-Colored Fruit Bat (Eidolon helvum).</title>
        <authorList>
            <person name="Ogawa H."/>
            <person name="Kajihara M."/>
            <person name="Nao N."/>
            <person name="Shigeno A."/>
            <person name="Fujikura D."/>
            <person name="Hang'ombe B.M."/>
            <person name="Mweene A.S."/>
            <person name="Mutemwa A."/>
            <person name="Squarre D."/>
            <person name="Yamada M."/>
            <person name="Higashi H."/>
            <person name="Sawa H."/>
            <person name="Takada A."/>
        </authorList>
    </citation>
    <scope>NUCLEOTIDE SEQUENCE [LARGE SCALE GENOMIC DNA]</scope>
    <source>
        <strain evidence="1">06-106</strain>
    </source>
</reference>
<sequence>MEFSLMFRIEISGSVYKFFNNATFKPDLSSLETEIHLCLYRYLNDRFPAGVQSFAGLSLNRQSQESIIYTLSFAFRDKSYKEVFNTGFRYMLASLLKHSILSLFRFSAFDCGYKYNKLEVETEVGVFPETNLFRL</sequence>
<accession>A0A348FKI1</accession>
<evidence type="ECO:0000313" key="2">
    <source>
        <dbReference type="Proteomes" id="UP000317189"/>
    </source>
</evidence>
<evidence type="ECO:0000313" key="1">
    <source>
        <dbReference type="EMBL" id="BBF72848.1"/>
    </source>
</evidence>
<dbReference type="KEGG" id="vg:80528143"/>
<protein>
    <submittedName>
        <fullName evidence="1">E4 ORF2</fullName>
    </submittedName>
</protein>
<dbReference type="GeneID" id="80528143"/>
<keyword evidence="2" id="KW-1185">Reference proteome</keyword>
<dbReference type="EMBL" id="AP018374">
    <property type="protein sequence ID" value="BBF72848.1"/>
    <property type="molecule type" value="Genomic_DNA"/>
</dbReference>